<dbReference type="InterPro" id="IPR045151">
    <property type="entry name" value="DCAF8"/>
</dbReference>
<dbReference type="VEuPathDB" id="VectorBase:PHUM213250"/>
<dbReference type="InterPro" id="IPR015943">
    <property type="entry name" value="WD40/YVTN_repeat-like_dom_sf"/>
</dbReference>
<dbReference type="Gene3D" id="2.130.10.10">
    <property type="entry name" value="YVTN repeat-like/Quinoprotein amine dehydrogenase"/>
    <property type="match status" value="2"/>
</dbReference>
<evidence type="ECO:0000256" key="3">
    <source>
        <dbReference type="PROSITE-ProRule" id="PRU00221"/>
    </source>
</evidence>
<dbReference type="InterPro" id="IPR001680">
    <property type="entry name" value="WD40_rpt"/>
</dbReference>
<dbReference type="EMBL" id="DS235171">
    <property type="protein sequence ID" value="EEB12918.1"/>
    <property type="molecule type" value="Genomic_DNA"/>
</dbReference>
<reference evidence="5" key="2">
    <citation type="submission" date="2007-04" db="EMBL/GenBank/DDBJ databases">
        <title>The genome of the human body louse.</title>
        <authorList>
            <consortium name="The Human Body Louse Genome Consortium"/>
            <person name="Kirkness E."/>
            <person name="Walenz B."/>
            <person name="Hass B."/>
            <person name="Bruggner R."/>
            <person name="Strausberg R."/>
        </authorList>
    </citation>
    <scope>NUCLEOTIDE SEQUENCE</scope>
    <source>
        <strain evidence="5">USDA</strain>
    </source>
</reference>
<dbReference type="SMART" id="SM00028">
    <property type="entry name" value="TPR"/>
    <property type="match status" value="3"/>
</dbReference>
<feature type="region of interest" description="Disordered" evidence="4">
    <location>
        <begin position="318"/>
        <end position="341"/>
    </location>
</feature>
<feature type="repeat" description="WD" evidence="3">
    <location>
        <begin position="49"/>
        <end position="81"/>
    </location>
</feature>
<dbReference type="PROSITE" id="PS50082">
    <property type="entry name" value="WD_REPEATS_2"/>
    <property type="match status" value="4"/>
</dbReference>
<feature type="compositionally biased region" description="Low complexity" evidence="4">
    <location>
        <begin position="323"/>
        <end position="339"/>
    </location>
</feature>
<feature type="repeat" description="WD" evidence="3">
    <location>
        <begin position="92"/>
        <end position="135"/>
    </location>
</feature>
<dbReference type="eggNOG" id="KOG1310">
    <property type="taxonomic scope" value="Eukaryota"/>
</dbReference>
<dbReference type="GO" id="GO:0005737">
    <property type="term" value="C:cytoplasm"/>
    <property type="evidence" value="ECO:0007669"/>
    <property type="project" value="TreeGrafter"/>
</dbReference>
<dbReference type="Pfam" id="PF00400">
    <property type="entry name" value="WD40"/>
    <property type="match status" value="4"/>
</dbReference>
<feature type="repeat" description="WD" evidence="3">
    <location>
        <begin position="570"/>
        <end position="602"/>
    </location>
</feature>
<evidence type="ECO:0000313" key="5">
    <source>
        <dbReference type="EMBL" id="EEB12918.1"/>
    </source>
</evidence>
<dbReference type="GeneID" id="8237461"/>
<protein>
    <submittedName>
        <fullName evidence="5">WD and tetratricopeptide repeats protein, putative</fullName>
    </submittedName>
</protein>
<feature type="repeat" description="WD" evidence="3">
    <location>
        <begin position="540"/>
        <end position="569"/>
    </location>
</feature>
<keyword evidence="2" id="KW-0677">Repeat</keyword>
<dbReference type="HOGENOM" id="CLU_012381_3_1_1"/>
<dbReference type="PANTHER" id="PTHR15574:SF40">
    <property type="entry name" value="WD AND TETRATRICOPEPTIDE REPEATS PROTEIN 1"/>
    <property type="match status" value="1"/>
</dbReference>
<reference evidence="6" key="3">
    <citation type="submission" date="2021-02" db="UniProtKB">
        <authorList>
            <consortium name="EnsemblMetazoa"/>
        </authorList>
    </citation>
    <scope>IDENTIFICATION</scope>
    <source>
        <strain evidence="6">USDA</strain>
    </source>
</reference>
<dbReference type="KEGG" id="phu:Phum_PHUM213250"/>
<dbReference type="STRING" id="121224.E0VHN2"/>
<evidence type="ECO:0000256" key="2">
    <source>
        <dbReference type="ARBA" id="ARBA00022737"/>
    </source>
</evidence>
<dbReference type="OrthoDB" id="4869960at2759"/>
<evidence type="ECO:0000256" key="4">
    <source>
        <dbReference type="SAM" id="MobiDB-lite"/>
    </source>
</evidence>
<dbReference type="SMART" id="SM00320">
    <property type="entry name" value="WD40"/>
    <property type="match status" value="5"/>
</dbReference>
<keyword evidence="1 3" id="KW-0853">WD repeat</keyword>
<dbReference type="RefSeq" id="XP_002425656.1">
    <property type="nucleotide sequence ID" value="XM_002425611.1"/>
</dbReference>
<dbReference type="OMA" id="YKQRYVG"/>
<dbReference type="InterPro" id="IPR019734">
    <property type="entry name" value="TPR_rpt"/>
</dbReference>
<dbReference type="AlphaFoldDB" id="E0VHN2"/>
<dbReference type="Gene3D" id="1.25.40.10">
    <property type="entry name" value="Tetratricopeptide repeat domain"/>
    <property type="match status" value="1"/>
</dbReference>
<dbReference type="FunCoup" id="E0VHN2">
    <property type="interactions" value="1420"/>
</dbReference>
<gene>
    <name evidence="6" type="primary">8237461</name>
    <name evidence="5" type="ORF">Phum_PHUM213250</name>
</gene>
<evidence type="ECO:0000256" key="1">
    <source>
        <dbReference type="ARBA" id="ARBA00022574"/>
    </source>
</evidence>
<keyword evidence="7" id="KW-1185">Reference proteome</keyword>
<evidence type="ECO:0000313" key="7">
    <source>
        <dbReference type="Proteomes" id="UP000009046"/>
    </source>
</evidence>
<proteinExistence type="predicted"/>
<dbReference type="SUPFAM" id="SSF50978">
    <property type="entry name" value="WD40 repeat-like"/>
    <property type="match status" value="1"/>
</dbReference>
<dbReference type="PANTHER" id="PTHR15574">
    <property type="entry name" value="WD REPEAT DOMAIN-CONTAINING FAMILY"/>
    <property type="match status" value="1"/>
</dbReference>
<dbReference type="GO" id="GO:0045717">
    <property type="term" value="P:negative regulation of fatty acid biosynthetic process"/>
    <property type="evidence" value="ECO:0007669"/>
    <property type="project" value="TreeGrafter"/>
</dbReference>
<sequence>MARKSSKETSNYLKLLSLRQVDDRISNKFQSKLLVNDSFISRLGLEKELEGHTGCVNCLEWNESGSILASASDDARFILWNPFCHKKIHSYETGHRGNIFTVKFLSKTKDNFIVTGAGDRKIRIHDVEVKETLLVCNCHDGRVKRIATAPSIPFLFWSAAEDGTIMQFDLRAPHSCITPSTNVLINFGPHLGRFAEAKCIAINPDVPEGYSKWPWRSLTDLPIGCVQYFVAGHLPVKEHCSKEKYKKLASTYLTFSSCGGELLVNLGADQIYLFDINNKRKTKIYEKNSEVCEPNGSSCSNGFYNSIKQSNGLTTSKQINGVSSSPSSSSTSSSHPPSSVADPEKLEALKMDANNAFEVRRYTSAINLYNKAVSICSDWALLYGNRAAAYMKRGWDGDMYAALRDCNITLQLDPNHMKAHFRLAKCLFELQFFEEACKCLEEFKNKFPDQAQSRAYKALDMDIQLVRQGKQSQNSSVAVETMSVPFNSENPYAKLWDEQFSNYATLSEQEKIWRNNACDYETRYCGHCNTTTDIKEANFFGSEGQYIIAGSDDGSFFIWDRYTTNIIQILQGDGSIVNCLQPHPSSCLLATSGIDPVVRLWSPRPEDGTVNERVVLNLDDAASENQKRMNADPFERVLLNMGFRLAADAGEGDEESYWSIRNLNPTATTAKFKNILRQIRRRK</sequence>
<dbReference type="Proteomes" id="UP000009046">
    <property type="component" value="Unassembled WGS sequence"/>
</dbReference>
<dbReference type="eggNOG" id="KOG1334">
    <property type="taxonomic scope" value="Eukaryota"/>
</dbReference>
<dbReference type="InterPro" id="IPR011990">
    <property type="entry name" value="TPR-like_helical_dom_sf"/>
</dbReference>
<accession>E0VHN2</accession>
<dbReference type="EMBL" id="AAZO01002453">
    <property type="status" value="NOT_ANNOTATED_CDS"/>
    <property type="molecule type" value="Genomic_DNA"/>
</dbReference>
<dbReference type="SUPFAM" id="SSF48452">
    <property type="entry name" value="TPR-like"/>
    <property type="match status" value="1"/>
</dbReference>
<dbReference type="EnsemblMetazoa" id="PHUM213250-RA">
    <property type="protein sequence ID" value="PHUM213250-PA"/>
    <property type="gene ID" value="PHUM213250"/>
</dbReference>
<dbReference type="GO" id="GO:0080008">
    <property type="term" value="C:Cul4-RING E3 ubiquitin ligase complex"/>
    <property type="evidence" value="ECO:0007669"/>
    <property type="project" value="TreeGrafter"/>
</dbReference>
<evidence type="ECO:0000313" key="6">
    <source>
        <dbReference type="EnsemblMetazoa" id="PHUM213250-PA"/>
    </source>
</evidence>
<dbReference type="CTD" id="8237461"/>
<dbReference type="PROSITE" id="PS50294">
    <property type="entry name" value="WD_REPEATS_REGION"/>
    <property type="match status" value="1"/>
</dbReference>
<name>E0VHN2_PEDHC</name>
<dbReference type="InterPro" id="IPR036322">
    <property type="entry name" value="WD40_repeat_dom_sf"/>
</dbReference>
<organism>
    <name type="scientific">Pediculus humanus subsp. corporis</name>
    <name type="common">Body louse</name>
    <dbReference type="NCBI Taxonomy" id="121224"/>
    <lineage>
        <taxon>Eukaryota</taxon>
        <taxon>Metazoa</taxon>
        <taxon>Ecdysozoa</taxon>
        <taxon>Arthropoda</taxon>
        <taxon>Hexapoda</taxon>
        <taxon>Insecta</taxon>
        <taxon>Pterygota</taxon>
        <taxon>Neoptera</taxon>
        <taxon>Paraneoptera</taxon>
        <taxon>Psocodea</taxon>
        <taxon>Troctomorpha</taxon>
        <taxon>Phthiraptera</taxon>
        <taxon>Anoplura</taxon>
        <taxon>Pediculidae</taxon>
        <taxon>Pediculus</taxon>
    </lineage>
</organism>
<dbReference type="InParanoid" id="E0VHN2"/>
<reference evidence="5" key="1">
    <citation type="submission" date="2007-04" db="EMBL/GenBank/DDBJ databases">
        <title>Annotation of Pediculus humanus corporis strain USDA.</title>
        <authorList>
            <person name="Kirkness E."/>
            <person name="Hannick L."/>
            <person name="Hass B."/>
            <person name="Bruggner R."/>
            <person name="Lawson D."/>
            <person name="Bidwell S."/>
            <person name="Joardar V."/>
            <person name="Caler E."/>
            <person name="Walenz B."/>
            <person name="Inman J."/>
            <person name="Schobel S."/>
            <person name="Galinsky K."/>
            <person name="Amedeo P."/>
            <person name="Strausberg R."/>
        </authorList>
    </citation>
    <scope>NUCLEOTIDE SEQUENCE</scope>
    <source>
        <strain evidence="5">USDA</strain>
    </source>
</reference>
<dbReference type="EMBL" id="AAZO01002454">
    <property type="status" value="NOT_ANNOTATED_CDS"/>
    <property type="molecule type" value="Genomic_DNA"/>
</dbReference>